<dbReference type="RefSeq" id="WP_245901214.1">
    <property type="nucleotide sequence ID" value="NZ_QJSX01000027.1"/>
</dbReference>
<dbReference type="InterPro" id="IPR051676">
    <property type="entry name" value="UPF0053_domain"/>
</dbReference>
<keyword evidence="5 9" id="KW-1133">Transmembrane helix</keyword>
<gene>
    <name evidence="13" type="ORF">DES52_12723</name>
</gene>
<name>A0A318RZ97_9DEIO</name>
<evidence type="ECO:0000313" key="13">
    <source>
        <dbReference type="EMBL" id="PYE48689.1"/>
    </source>
</evidence>
<dbReference type="GO" id="GO:0050660">
    <property type="term" value="F:flavin adenine dinucleotide binding"/>
    <property type="evidence" value="ECO:0007669"/>
    <property type="project" value="InterPro"/>
</dbReference>
<evidence type="ECO:0000313" key="14">
    <source>
        <dbReference type="Proteomes" id="UP000248326"/>
    </source>
</evidence>
<dbReference type="AlphaFoldDB" id="A0A318RZ97"/>
<protein>
    <submittedName>
        <fullName evidence="13">Putative hemolysin</fullName>
    </submittedName>
</protein>
<dbReference type="GO" id="GO:0005886">
    <property type="term" value="C:plasma membrane"/>
    <property type="evidence" value="ECO:0007669"/>
    <property type="project" value="UniProtKB-SubCell"/>
</dbReference>
<sequence>MDSPLFVIAVIVVLTLANGLFASSELALVSARRSRLEGLAEEGNRAAKLALDLSERPGALLATVQVGITLIGTINSIFAGENLVRFIEPGLRPYFGSATGTVSYVLIVLLVTFVSLVLGELAPKRLALRDPEGLAMRVAPLMALLEAVTRPIVWVLDRTATLLLRLVGVRGERQQDVTEEDVRALVEQATESGSLEAGESELIERVLRFNDRRVREVMTPRVELVMLDLDQPVPSLLENALHLGHSRYPVYTNGPDNIVGLLRRDDLLAVALDPNLPVASAMREPLYVPESAWANDVLMQLNESKQYEALVVDEYGDLAGMVTANDLISELVGVFGDEREEAEMLVRRPDGSFLADGALAMHDLREILALPAGDEEAFTTLAGYVLSHTGSIPNVGERIEVDGWTLEVVDLDGRRIDRLLIVPPEGYVSEDIRAGNPSDISTRPS</sequence>
<accession>A0A318RZ97</accession>
<dbReference type="SMART" id="SM01091">
    <property type="entry name" value="CorC_HlyC"/>
    <property type="match status" value="1"/>
</dbReference>
<dbReference type="InterPro" id="IPR000644">
    <property type="entry name" value="CBS_dom"/>
</dbReference>
<dbReference type="InterPro" id="IPR002550">
    <property type="entry name" value="CNNM"/>
</dbReference>
<dbReference type="SUPFAM" id="SSF56176">
    <property type="entry name" value="FAD-binding/transporter-associated domain-like"/>
    <property type="match status" value="1"/>
</dbReference>
<keyword evidence="7 9" id="KW-0472">Membrane</keyword>
<evidence type="ECO:0000256" key="8">
    <source>
        <dbReference type="PROSITE-ProRule" id="PRU00703"/>
    </source>
</evidence>
<dbReference type="PANTHER" id="PTHR43099">
    <property type="entry name" value="UPF0053 PROTEIN YRKA"/>
    <property type="match status" value="1"/>
</dbReference>
<dbReference type="InterPro" id="IPR046342">
    <property type="entry name" value="CBS_dom_sf"/>
</dbReference>
<comment type="subcellular location">
    <subcellularLocation>
        <location evidence="1">Cell membrane</location>
        <topology evidence="1">Multi-pass membrane protein</topology>
    </subcellularLocation>
</comment>
<dbReference type="SMART" id="SM00116">
    <property type="entry name" value="CBS"/>
    <property type="match status" value="2"/>
</dbReference>
<keyword evidence="14" id="KW-1185">Reference proteome</keyword>
<feature type="transmembrane region" description="Helical" evidence="10">
    <location>
        <begin position="58"/>
        <end position="78"/>
    </location>
</feature>
<reference evidence="13 14" key="1">
    <citation type="submission" date="2018-06" db="EMBL/GenBank/DDBJ databases">
        <title>Genomic Encyclopedia of Type Strains, Phase IV (KMG-IV): sequencing the most valuable type-strain genomes for metagenomic binning, comparative biology and taxonomic classification.</title>
        <authorList>
            <person name="Goeker M."/>
        </authorList>
    </citation>
    <scope>NUCLEOTIDE SEQUENCE [LARGE SCALE GENOMIC DNA]</scope>
    <source>
        <strain evidence="13 14">DSM 18048</strain>
    </source>
</reference>
<keyword evidence="3 9" id="KW-0812">Transmembrane</keyword>
<dbReference type="Proteomes" id="UP000248326">
    <property type="component" value="Unassembled WGS sequence"/>
</dbReference>
<dbReference type="EMBL" id="QJSX01000027">
    <property type="protein sequence ID" value="PYE48689.1"/>
    <property type="molecule type" value="Genomic_DNA"/>
</dbReference>
<dbReference type="InterPro" id="IPR016169">
    <property type="entry name" value="FAD-bd_PCMH_sub2"/>
</dbReference>
<evidence type="ECO:0000256" key="4">
    <source>
        <dbReference type="ARBA" id="ARBA00022737"/>
    </source>
</evidence>
<feature type="transmembrane region" description="Helical" evidence="10">
    <location>
        <begin position="6"/>
        <end position="29"/>
    </location>
</feature>
<dbReference type="Pfam" id="PF00571">
    <property type="entry name" value="CBS"/>
    <property type="match status" value="2"/>
</dbReference>
<evidence type="ECO:0000256" key="7">
    <source>
        <dbReference type="ARBA" id="ARBA00023136"/>
    </source>
</evidence>
<keyword evidence="6 8" id="KW-0129">CBS domain</keyword>
<dbReference type="InterPro" id="IPR036318">
    <property type="entry name" value="FAD-bd_PCMH-like_sf"/>
</dbReference>
<feature type="domain" description="CBS" evidence="11">
    <location>
        <begin position="218"/>
        <end position="278"/>
    </location>
</feature>
<dbReference type="CDD" id="cd04590">
    <property type="entry name" value="CBS_pair_CorC_HlyC_assoc"/>
    <property type="match status" value="1"/>
</dbReference>
<dbReference type="InterPro" id="IPR044751">
    <property type="entry name" value="Ion_transp-like_CBS"/>
</dbReference>
<dbReference type="Pfam" id="PF03471">
    <property type="entry name" value="CorC_HlyC"/>
    <property type="match status" value="1"/>
</dbReference>
<evidence type="ECO:0000256" key="3">
    <source>
        <dbReference type="ARBA" id="ARBA00022692"/>
    </source>
</evidence>
<dbReference type="PROSITE" id="PS51846">
    <property type="entry name" value="CNNM"/>
    <property type="match status" value="1"/>
</dbReference>
<evidence type="ECO:0000256" key="9">
    <source>
        <dbReference type="PROSITE-ProRule" id="PRU01193"/>
    </source>
</evidence>
<organism evidence="13 14">
    <name type="scientific">Deinococcus yavapaiensis KR-236</name>
    <dbReference type="NCBI Taxonomy" id="694435"/>
    <lineage>
        <taxon>Bacteria</taxon>
        <taxon>Thermotogati</taxon>
        <taxon>Deinococcota</taxon>
        <taxon>Deinococci</taxon>
        <taxon>Deinococcales</taxon>
        <taxon>Deinococcaceae</taxon>
        <taxon>Deinococcus</taxon>
    </lineage>
</organism>
<dbReference type="Gene3D" id="3.10.580.10">
    <property type="entry name" value="CBS-domain"/>
    <property type="match status" value="1"/>
</dbReference>
<evidence type="ECO:0000259" key="11">
    <source>
        <dbReference type="PROSITE" id="PS51371"/>
    </source>
</evidence>
<proteinExistence type="predicted"/>
<keyword evidence="2" id="KW-1003">Cell membrane</keyword>
<dbReference type="Pfam" id="PF01595">
    <property type="entry name" value="CNNM"/>
    <property type="match status" value="1"/>
</dbReference>
<dbReference type="SUPFAM" id="SSF54631">
    <property type="entry name" value="CBS-domain pair"/>
    <property type="match status" value="1"/>
</dbReference>
<dbReference type="Gene3D" id="3.30.465.10">
    <property type="match status" value="1"/>
</dbReference>
<evidence type="ECO:0000259" key="12">
    <source>
        <dbReference type="PROSITE" id="PS51846"/>
    </source>
</evidence>
<feature type="transmembrane region" description="Helical" evidence="10">
    <location>
        <begin position="134"/>
        <end position="156"/>
    </location>
</feature>
<feature type="domain" description="CNNM transmembrane" evidence="12">
    <location>
        <begin position="1"/>
        <end position="199"/>
    </location>
</feature>
<evidence type="ECO:0000256" key="1">
    <source>
        <dbReference type="ARBA" id="ARBA00004651"/>
    </source>
</evidence>
<dbReference type="InterPro" id="IPR005170">
    <property type="entry name" value="Transptr-assoc_dom"/>
</dbReference>
<evidence type="ECO:0000256" key="5">
    <source>
        <dbReference type="ARBA" id="ARBA00022989"/>
    </source>
</evidence>
<evidence type="ECO:0000256" key="10">
    <source>
        <dbReference type="SAM" id="Phobius"/>
    </source>
</evidence>
<evidence type="ECO:0000256" key="6">
    <source>
        <dbReference type="ARBA" id="ARBA00023122"/>
    </source>
</evidence>
<evidence type="ECO:0000256" key="2">
    <source>
        <dbReference type="ARBA" id="ARBA00022475"/>
    </source>
</evidence>
<feature type="domain" description="CBS" evidence="11">
    <location>
        <begin position="281"/>
        <end position="341"/>
    </location>
</feature>
<feature type="transmembrane region" description="Helical" evidence="10">
    <location>
        <begin position="98"/>
        <end position="122"/>
    </location>
</feature>
<keyword evidence="4" id="KW-0677">Repeat</keyword>
<dbReference type="PANTHER" id="PTHR43099:SF5">
    <property type="entry name" value="HLYC_CORC FAMILY TRANSPORTER"/>
    <property type="match status" value="1"/>
</dbReference>
<dbReference type="PROSITE" id="PS51371">
    <property type="entry name" value="CBS"/>
    <property type="match status" value="2"/>
</dbReference>
<comment type="caution">
    <text evidence="13">The sequence shown here is derived from an EMBL/GenBank/DDBJ whole genome shotgun (WGS) entry which is preliminary data.</text>
</comment>